<proteinExistence type="predicted"/>
<accession>A0A0A9CMS5</accession>
<reference evidence="1" key="2">
    <citation type="journal article" date="2015" name="Data Brief">
        <title>Shoot transcriptome of the giant reed, Arundo donax.</title>
        <authorList>
            <person name="Barrero R.A."/>
            <person name="Guerrero F.D."/>
            <person name="Moolhuijzen P."/>
            <person name="Goolsby J.A."/>
            <person name="Tidwell J."/>
            <person name="Bellgard S.E."/>
            <person name="Bellgard M.I."/>
        </authorList>
    </citation>
    <scope>NUCLEOTIDE SEQUENCE</scope>
    <source>
        <tissue evidence="1">Shoot tissue taken approximately 20 cm above the soil surface</tissue>
    </source>
</reference>
<dbReference type="EMBL" id="GBRH01225068">
    <property type="protein sequence ID" value="JAD72827.1"/>
    <property type="molecule type" value="Transcribed_RNA"/>
</dbReference>
<name>A0A0A9CMS5_ARUDO</name>
<protein>
    <submittedName>
        <fullName evidence="1">Uncharacterized protein</fullName>
    </submittedName>
</protein>
<evidence type="ECO:0000313" key="1">
    <source>
        <dbReference type="EMBL" id="JAD72827.1"/>
    </source>
</evidence>
<reference evidence="1" key="1">
    <citation type="submission" date="2014-09" db="EMBL/GenBank/DDBJ databases">
        <authorList>
            <person name="Magalhaes I.L.F."/>
            <person name="Oliveira U."/>
            <person name="Santos F.R."/>
            <person name="Vidigal T.H.D.A."/>
            <person name="Brescovit A.D."/>
            <person name="Santos A.J."/>
        </authorList>
    </citation>
    <scope>NUCLEOTIDE SEQUENCE</scope>
    <source>
        <tissue evidence="1">Shoot tissue taken approximately 20 cm above the soil surface</tissue>
    </source>
</reference>
<dbReference type="AlphaFoldDB" id="A0A0A9CMS5"/>
<organism evidence="1">
    <name type="scientific">Arundo donax</name>
    <name type="common">Giant reed</name>
    <name type="synonym">Donax arundinaceus</name>
    <dbReference type="NCBI Taxonomy" id="35708"/>
    <lineage>
        <taxon>Eukaryota</taxon>
        <taxon>Viridiplantae</taxon>
        <taxon>Streptophyta</taxon>
        <taxon>Embryophyta</taxon>
        <taxon>Tracheophyta</taxon>
        <taxon>Spermatophyta</taxon>
        <taxon>Magnoliopsida</taxon>
        <taxon>Liliopsida</taxon>
        <taxon>Poales</taxon>
        <taxon>Poaceae</taxon>
        <taxon>PACMAD clade</taxon>
        <taxon>Arundinoideae</taxon>
        <taxon>Arundineae</taxon>
        <taxon>Arundo</taxon>
    </lineage>
</organism>
<sequence length="16" mass="1969">MSNKVLYTSLLRIHFF</sequence>